<sequence>MHGNYSIGFHEQSVFPEIRFDALGKLSAAHKTMDGPSMKDWQGGHGAGQNIISSSTGVAKAVGRVLPDLKGKLTGMAFRVLTLNMLLKVLPEEINFYFTRRPATAGDSHGGRYSCYKRQTLFPLLPTLF</sequence>
<comment type="caution">
    <text evidence="4">The sequence shown here is derived from an EMBL/GenBank/DDBJ whole genome shotgun (WGS) entry which is preliminary data.</text>
</comment>
<dbReference type="PANTHER" id="PTHR10836">
    <property type="entry name" value="GLYCERALDEHYDE 3-PHOSPHATE DEHYDROGENASE"/>
    <property type="match status" value="1"/>
</dbReference>
<evidence type="ECO:0000313" key="5">
    <source>
        <dbReference type="Proteomes" id="UP001279734"/>
    </source>
</evidence>
<organism evidence="4 5">
    <name type="scientific">Nepenthes gracilis</name>
    <name type="common">Slender pitcher plant</name>
    <dbReference type="NCBI Taxonomy" id="150966"/>
    <lineage>
        <taxon>Eukaryota</taxon>
        <taxon>Viridiplantae</taxon>
        <taxon>Streptophyta</taxon>
        <taxon>Embryophyta</taxon>
        <taxon>Tracheophyta</taxon>
        <taxon>Spermatophyta</taxon>
        <taxon>Magnoliopsida</taxon>
        <taxon>eudicotyledons</taxon>
        <taxon>Gunneridae</taxon>
        <taxon>Pentapetalae</taxon>
        <taxon>Caryophyllales</taxon>
        <taxon>Nepenthaceae</taxon>
        <taxon>Nepenthes</taxon>
    </lineage>
</organism>
<dbReference type="Proteomes" id="UP001279734">
    <property type="component" value="Unassembled WGS sequence"/>
</dbReference>
<dbReference type="AlphaFoldDB" id="A0AAD3SQ11"/>
<accession>A0AAD3SQ11</accession>
<evidence type="ECO:0000256" key="1">
    <source>
        <dbReference type="ARBA" id="ARBA00007406"/>
    </source>
</evidence>
<dbReference type="EMBL" id="BSYO01000014">
    <property type="protein sequence ID" value="GMH14755.1"/>
    <property type="molecule type" value="Genomic_DNA"/>
</dbReference>
<evidence type="ECO:0000256" key="2">
    <source>
        <dbReference type="ARBA" id="ARBA00023002"/>
    </source>
</evidence>
<feature type="domain" description="Glyceraldehyde 3-phosphate dehydrogenase catalytic" evidence="3">
    <location>
        <begin position="30"/>
        <end position="86"/>
    </location>
</feature>
<protein>
    <recommendedName>
        <fullName evidence="3">Glyceraldehyde 3-phosphate dehydrogenase catalytic domain-containing protein</fullName>
    </recommendedName>
</protein>
<dbReference type="GO" id="GO:0004365">
    <property type="term" value="F:glyceraldehyde-3-phosphate dehydrogenase (NAD+) (phosphorylating) activity"/>
    <property type="evidence" value="ECO:0007669"/>
    <property type="project" value="TreeGrafter"/>
</dbReference>
<dbReference type="Gene3D" id="3.30.360.10">
    <property type="entry name" value="Dihydrodipicolinate Reductase, domain 2"/>
    <property type="match status" value="1"/>
</dbReference>
<dbReference type="PANTHER" id="PTHR10836:SF76">
    <property type="entry name" value="GLYCERALDEHYDE-3-PHOSPHATE DEHYDROGENASE-RELATED"/>
    <property type="match status" value="1"/>
</dbReference>
<reference evidence="4" key="1">
    <citation type="submission" date="2023-05" db="EMBL/GenBank/DDBJ databases">
        <title>Nepenthes gracilis genome sequencing.</title>
        <authorList>
            <person name="Fukushima K."/>
        </authorList>
    </citation>
    <scope>NUCLEOTIDE SEQUENCE</scope>
    <source>
        <strain evidence="4">SING2019-196</strain>
    </source>
</reference>
<gene>
    <name evidence="4" type="ORF">Nepgr_016596</name>
</gene>
<dbReference type="InterPro" id="IPR020831">
    <property type="entry name" value="GlycerAld/Erythrose_P_DH"/>
</dbReference>
<keyword evidence="2" id="KW-0560">Oxidoreductase</keyword>
<keyword evidence="5" id="KW-1185">Reference proteome</keyword>
<comment type="similarity">
    <text evidence="1">Belongs to the glyceraldehyde-3-phosphate dehydrogenase family.</text>
</comment>
<dbReference type="Pfam" id="PF02800">
    <property type="entry name" value="Gp_dh_C"/>
    <property type="match status" value="1"/>
</dbReference>
<dbReference type="GO" id="GO:0005829">
    <property type="term" value="C:cytosol"/>
    <property type="evidence" value="ECO:0007669"/>
    <property type="project" value="TreeGrafter"/>
</dbReference>
<evidence type="ECO:0000313" key="4">
    <source>
        <dbReference type="EMBL" id="GMH14755.1"/>
    </source>
</evidence>
<name>A0AAD3SQ11_NEPGR</name>
<evidence type="ECO:0000259" key="3">
    <source>
        <dbReference type="Pfam" id="PF02800"/>
    </source>
</evidence>
<dbReference type="InterPro" id="IPR020829">
    <property type="entry name" value="GlycerAld_3-P_DH_cat"/>
</dbReference>
<dbReference type="SUPFAM" id="SSF55347">
    <property type="entry name" value="Glyceraldehyde-3-phosphate dehydrogenase-like, C-terminal domain"/>
    <property type="match status" value="1"/>
</dbReference>
<dbReference type="GO" id="GO:0006096">
    <property type="term" value="P:glycolytic process"/>
    <property type="evidence" value="ECO:0007669"/>
    <property type="project" value="TreeGrafter"/>
</dbReference>
<proteinExistence type="inferred from homology"/>